<dbReference type="CDD" id="cd04301">
    <property type="entry name" value="NAT_SF"/>
    <property type="match status" value="1"/>
</dbReference>
<dbReference type="EMBL" id="VIWY01000005">
    <property type="protein sequence ID" value="TWG12865.1"/>
    <property type="molecule type" value="Genomic_DNA"/>
</dbReference>
<dbReference type="GO" id="GO:0016747">
    <property type="term" value="F:acyltransferase activity, transferring groups other than amino-acyl groups"/>
    <property type="evidence" value="ECO:0007669"/>
    <property type="project" value="InterPro"/>
</dbReference>
<accession>A0A561VMM3</accession>
<keyword evidence="2" id="KW-0808">Transferase</keyword>
<proteinExistence type="predicted"/>
<name>A0A561VMM3_ACTTI</name>
<reference evidence="2 3" key="1">
    <citation type="submission" date="2019-06" db="EMBL/GenBank/DDBJ databases">
        <title>Sequencing the genomes of 1000 actinobacteria strains.</title>
        <authorList>
            <person name="Klenk H.-P."/>
        </authorList>
    </citation>
    <scope>NUCLEOTIDE SEQUENCE [LARGE SCALE GENOMIC DNA]</scope>
    <source>
        <strain evidence="2 3">DSM 43866</strain>
    </source>
</reference>
<dbReference type="OrthoDB" id="7057833at2"/>
<dbReference type="PROSITE" id="PS51186">
    <property type="entry name" value="GNAT"/>
    <property type="match status" value="1"/>
</dbReference>
<dbReference type="Gene3D" id="3.40.630.30">
    <property type="match status" value="1"/>
</dbReference>
<protein>
    <submittedName>
        <fullName evidence="2">Acetyltransferase (GNAT) family protein</fullName>
    </submittedName>
</protein>
<evidence type="ECO:0000313" key="3">
    <source>
        <dbReference type="Proteomes" id="UP000320239"/>
    </source>
</evidence>
<keyword evidence="3" id="KW-1185">Reference proteome</keyword>
<dbReference type="PANTHER" id="PTHR42791">
    <property type="entry name" value="GNAT FAMILY ACETYLTRANSFERASE"/>
    <property type="match status" value="1"/>
</dbReference>
<evidence type="ECO:0000313" key="2">
    <source>
        <dbReference type="EMBL" id="TWG12865.1"/>
    </source>
</evidence>
<dbReference type="AlphaFoldDB" id="A0A561VMM3"/>
<evidence type="ECO:0000259" key="1">
    <source>
        <dbReference type="PROSITE" id="PS51186"/>
    </source>
</evidence>
<organism evidence="2 3">
    <name type="scientific">Actinoplanes teichomyceticus</name>
    <dbReference type="NCBI Taxonomy" id="1867"/>
    <lineage>
        <taxon>Bacteria</taxon>
        <taxon>Bacillati</taxon>
        <taxon>Actinomycetota</taxon>
        <taxon>Actinomycetes</taxon>
        <taxon>Micromonosporales</taxon>
        <taxon>Micromonosporaceae</taxon>
        <taxon>Actinoplanes</taxon>
    </lineage>
</organism>
<dbReference type="SUPFAM" id="SSF55729">
    <property type="entry name" value="Acyl-CoA N-acyltransferases (Nat)"/>
    <property type="match status" value="1"/>
</dbReference>
<dbReference type="Proteomes" id="UP000320239">
    <property type="component" value="Unassembled WGS sequence"/>
</dbReference>
<sequence length="186" mass="19936">MIAPDIALATPADRTRVVASLVAAFSTDPILRWLFPADDTYPQHAAVFFGHLFDRRVGLGATWIAEGGNAVAIWQPPAAPAAPGDDLAQRFPPEVRARVHAYDQALRAVLPTTPHWYLGVLGTHPDHTGRRLGHAVMAQGLRRAAAAGLPAVLETASPGNVGMYERAGWRVIASAAEPLPFWVLSQ</sequence>
<gene>
    <name evidence="2" type="ORF">FHX34_105733</name>
</gene>
<dbReference type="Pfam" id="PF13527">
    <property type="entry name" value="Acetyltransf_9"/>
    <property type="match status" value="1"/>
</dbReference>
<comment type="caution">
    <text evidence="2">The sequence shown here is derived from an EMBL/GenBank/DDBJ whole genome shotgun (WGS) entry which is preliminary data.</text>
</comment>
<feature type="domain" description="N-acetyltransferase" evidence="1">
    <location>
        <begin position="60"/>
        <end position="186"/>
    </location>
</feature>
<dbReference type="InterPro" id="IPR016181">
    <property type="entry name" value="Acyl_CoA_acyltransferase"/>
</dbReference>
<dbReference type="RefSeq" id="WP_122978619.1">
    <property type="nucleotide sequence ID" value="NZ_BOMX01000089.1"/>
</dbReference>
<dbReference type="InterPro" id="IPR052523">
    <property type="entry name" value="Trichothecene_AcTrans"/>
</dbReference>
<dbReference type="PANTHER" id="PTHR42791:SF1">
    <property type="entry name" value="N-ACETYLTRANSFERASE DOMAIN-CONTAINING PROTEIN"/>
    <property type="match status" value="1"/>
</dbReference>
<dbReference type="InterPro" id="IPR000182">
    <property type="entry name" value="GNAT_dom"/>
</dbReference>